<dbReference type="EMBL" id="VCGU01000010">
    <property type="protein sequence ID" value="TRY69077.1"/>
    <property type="molecule type" value="Genomic_DNA"/>
</dbReference>
<reference evidence="2 3" key="1">
    <citation type="journal article" date="2018" name="Nat. Ecol. Evol.">
        <title>Genomic signatures of mitonuclear coevolution across populations of Tigriopus californicus.</title>
        <authorList>
            <person name="Barreto F.S."/>
            <person name="Watson E.T."/>
            <person name="Lima T.G."/>
            <person name="Willett C.S."/>
            <person name="Edmands S."/>
            <person name="Li W."/>
            <person name="Burton R.S."/>
        </authorList>
    </citation>
    <scope>NUCLEOTIDE SEQUENCE [LARGE SCALE GENOMIC DNA]</scope>
    <source>
        <strain evidence="2 3">San Diego</strain>
    </source>
</reference>
<dbReference type="AlphaFoldDB" id="A0A553NUG5"/>
<evidence type="ECO:0000313" key="3">
    <source>
        <dbReference type="Proteomes" id="UP000318571"/>
    </source>
</evidence>
<name>A0A553NUG5_TIGCA</name>
<feature type="non-terminal residue" evidence="2">
    <location>
        <position position="1"/>
    </location>
</feature>
<accession>A0A553NUG5</accession>
<evidence type="ECO:0000313" key="2">
    <source>
        <dbReference type="EMBL" id="TRY69077.1"/>
    </source>
</evidence>
<proteinExistence type="predicted"/>
<protein>
    <submittedName>
        <fullName evidence="2">Uncharacterized protein</fullName>
    </submittedName>
</protein>
<keyword evidence="3" id="KW-1185">Reference proteome</keyword>
<gene>
    <name evidence="2" type="ORF">TCAL_13285</name>
</gene>
<feature type="compositionally biased region" description="Acidic residues" evidence="1">
    <location>
        <begin position="310"/>
        <end position="319"/>
    </location>
</feature>
<feature type="compositionally biased region" description="Basic and acidic residues" evidence="1">
    <location>
        <begin position="13"/>
        <end position="23"/>
    </location>
</feature>
<feature type="region of interest" description="Disordered" evidence="1">
    <location>
        <begin position="13"/>
        <end position="32"/>
    </location>
</feature>
<feature type="compositionally biased region" description="Low complexity" evidence="1">
    <location>
        <begin position="320"/>
        <end position="329"/>
    </location>
</feature>
<feature type="region of interest" description="Disordered" evidence="1">
    <location>
        <begin position="310"/>
        <end position="329"/>
    </location>
</feature>
<evidence type="ECO:0000256" key="1">
    <source>
        <dbReference type="SAM" id="MobiDB-lite"/>
    </source>
</evidence>
<organism evidence="2 3">
    <name type="scientific">Tigriopus californicus</name>
    <name type="common">Marine copepod</name>
    <dbReference type="NCBI Taxonomy" id="6832"/>
    <lineage>
        <taxon>Eukaryota</taxon>
        <taxon>Metazoa</taxon>
        <taxon>Ecdysozoa</taxon>
        <taxon>Arthropoda</taxon>
        <taxon>Crustacea</taxon>
        <taxon>Multicrustacea</taxon>
        <taxon>Hexanauplia</taxon>
        <taxon>Copepoda</taxon>
        <taxon>Harpacticoida</taxon>
        <taxon>Harpacticidae</taxon>
        <taxon>Tigriopus</taxon>
    </lineage>
</organism>
<dbReference type="Proteomes" id="UP000318571">
    <property type="component" value="Chromosome 1"/>
</dbReference>
<dbReference type="OMA" id="WCLDDSP"/>
<comment type="caution">
    <text evidence="2">The sequence shown here is derived from an EMBL/GenBank/DDBJ whole genome shotgun (WGS) entry which is preliminary data.</text>
</comment>
<sequence length="367" mass="40866">LIPLIVNGVPGDLRDSSRRDGRQVEGNNKANNGRIDFSNAVLDPESGKRCVIKNEEVQSLEKEPILECDHKNVEKCHYTYVTQFKPAQEEVCEENFEKVCQITFKQQATNETIQKCYRPLEKLCNGQGPEECRTVFESSCTTRYIEKQPGKFVGDTKCEKLPIEICGAGCVSQEGPEECHNKVITSLIDVPEEVCDLNPQKTCRLQTKLVPSLKPEHECTLIPQEICNLRFTSPKLKKKPLVTKWCLDDSPTKPGETYDEANAQDRPLALRGGRAGRTFIPRQLPIAAAASKSVDTLAVVAEVAADEQDTPDVDYDLEETTTTQAPETTTQSREIALIDIDETEALPYETQNFDAFVDVGAKSSILV</sequence>